<keyword evidence="3" id="KW-0808">Transferase</keyword>
<gene>
    <name evidence="10" type="ORF">MRATA1EN1_LOCUS31693</name>
</gene>
<dbReference type="EC" id="2.7.11.1" evidence="1"/>
<dbReference type="InterPro" id="IPR011009">
    <property type="entry name" value="Kinase-like_dom_sf"/>
</dbReference>
<reference evidence="10" key="1">
    <citation type="submission" date="2023-04" db="EMBL/GenBank/DDBJ databases">
        <authorList>
            <consortium name="ELIXIR-Norway"/>
        </authorList>
    </citation>
    <scope>NUCLEOTIDE SEQUENCE [LARGE SCALE GENOMIC DNA]</scope>
</reference>
<evidence type="ECO:0000313" key="11">
    <source>
        <dbReference type="Proteomes" id="UP001176941"/>
    </source>
</evidence>
<accession>A0ABN8XKW1</accession>
<dbReference type="PROSITE" id="PS50011">
    <property type="entry name" value="PROTEIN_KINASE_DOM"/>
    <property type="match status" value="1"/>
</dbReference>
<evidence type="ECO:0000256" key="1">
    <source>
        <dbReference type="ARBA" id="ARBA00012513"/>
    </source>
</evidence>
<evidence type="ECO:0000259" key="9">
    <source>
        <dbReference type="PROSITE" id="PS50011"/>
    </source>
</evidence>
<evidence type="ECO:0000256" key="2">
    <source>
        <dbReference type="ARBA" id="ARBA00022527"/>
    </source>
</evidence>
<evidence type="ECO:0000256" key="3">
    <source>
        <dbReference type="ARBA" id="ARBA00022679"/>
    </source>
</evidence>
<feature type="non-terminal residue" evidence="10">
    <location>
        <position position="160"/>
    </location>
</feature>
<comment type="catalytic activity">
    <reaction evidence="7">
        <text>L-threonyl-[protein] + ATP = O-phospho-L-threonyl-[protein] + ADP + H(+)</text>
        <dbReference type="Rhea" id="RHEA:46608"/>
        <dbReference type="Rhea" id="RHEA-COMP:11060"/>
        <dbReference type="Rhea" id="RHEA-COMP:11605"/>
        <dbReference type="ChEBI" id="CHEBI:15378"/>
        <dbReference type="ChEBI" id="CHEBI:30013"/>
        <dbReference type="ChEBI" id="CHEBI:30616"/>
        <dbReference type="ChEBI" id="CHEBI:61977"/>
        <dbReference type="ChEBI" id="CHEBI:456216"/>
        <dbReference type="EC" id="2.7.11.1"/>
    </reaction>
</comment>
<evidence type="ECO:0000256" key="6">
    <source>
        <dbReference type="ARBA" id="ARBA00022840"/>
    </source>
</evidence>
<feature type="domain" description="Protein kinase" evidence="9">
    <location>
        <begin position="56"/>
        <end position="160"/>
    </location>
</feature>
<keyword evidence="4" id="KW-0547">Nucleotide-binding</keyword>
<dbReference type="InterPro" id="IPR000719">
    <property type="entry name" value="Prot_kinase_dom"/>
</dbReference>
<dbReference type="PANTHER" id="PTHR24346:SF56">
    <property type="entry name" value="SERINE_THREONINE-PROTEIN KINASE MARK2"/>
    <property type="match status" value="1"/>
</dbReference>
<evidence type="ECO:0000256" key="4">
    <source>
        <dbReference type="ARBA" id="ARBA00022741"/>
    </source>
</evidence>
<dbReference type="Gene3D" id="1.10.510.10">
    <property type="entry name" value="Transferase(Phosphotransferase) domain 1"/>
    <property type="match status" value="1"/>
</dbReference>
<dbReference type="EMBL" id="CATKSN020000645">
    <property type="protein sequence ID" value="CAI9150075.1"/>
    <property type="molecule type" value="Genomic_DNA"/>
</dbReference>
<protein>
    <recommendedName>
        <fullName evidence="1">non-specific serine/threonine protein kinase</fullName>
        <ecNumber evidence="1">2.7.11.1</ecNumber>
    </recommendedName>
</protein>
<dbReference type="SUPFAM" id="SSF56112">
    <property type="entry name" value="Protein kinase-like (PK-like)"/>
    <property type="match status" value="1"/>
</dbReference>
<evidence type="ECO:0000256" key="7">
    <source>
        <dbReference type="ARBA" id="ARBA00047899"/>
    </source>
</evidence>
<keyword evidence="11" id="KW-1185">Reference proteome</keyword>
<keyword evidence="5" id="KW-0418">Kinase</keyword>
<evidence type="ECO:0000256" key="8">
    <source>
        <dbReference type="ARBA" id="ARBA00048679"/>
    </source>
</evidence>
<evidence type="ECO:0000313" key="10">
    <source>
        <dbReference type="EMBL" id="CAI9150075.1"/>
    </source>
</evidence>
<keyword evidence="2" id="KW-0723">Serine/threonine-protein kinase</keyword>
<dbReference type="Proteomes" id="UP001176941">
    <property type="component" value="Unassembled WGS sequence"/>
</dbReference>
<sequence>MVLGWWRDQIQGWLTSSGTPSNHDTHEDSIARATDHAGDRHDTCRASLTCDTCDRRDSSHTCDTSATRDTRDACDTSSTCDSCNTSAIKVIEKTHQNFSDLQELFREVNSMRMVNHPNIVKLLEVTDTPETLFIVMNSGGDLFTYLEVQGCLTEGEARGA</sequence>
<keyword evidence="6" id="KW-0067">ATP-binding</keyword>
<comment type="caution">
    <text evidence="10">The sequence shown here is derived from an EMBL/GenBank/DDBJ whole genome shotgun (WGS) entry which is preliminary data.</text>
</comment>
<dbReference type="Pfam" id="PF00069">
    <property type="entry name" value="Pkinase"/>
    <property type="match status" value="1"/>
</dbReference>
<comment type="catalytic activity">
    <reaction evidence="8">
        <text>L-seryl-[protein] + ATP = O-phospho-L-seryl-[protein] + ADP + H(+)</text>
        <dbReference type="Rhea" id="RHEA:17989"/>
        <dbReference type="Rhea" id="RHEA-COMP:9863"/>
        <dbReference type="Rhea" id="RHEA-COMP:11604"/>
        <dbReference type="ChEBI" id="CHEBI:15378"/>
        <dbReference type="ChEBI" id="CHEBI:29999"/>
        <dbReference type="ChEBI" id="CHEBI:30616"/>
        <dbReference type="ChEBI" id="CHEBI:83421"/>
        <dbReference type="ChEBI" id="CHEBI:456216"/>
        <dbReference type="EC" id="2.7.11.1"/>
    </reaction>
</comment>
<organism evidence="10 11">
    <name type="scientific">Rangifer tarandus platyrhynchus</name>
    <name type="common">Svalbard reindeer</name>
    <dbReference type="NCBI Taxonomy" id="3082113"/>
    <lineage>
        <taxon>Eukaryota</taxon>
        <taxon>Metazoa</taxon>
        <taxon>Chordata</taxon>
        <taxon>Craniata</taxon>
        <taxon>Vertebrata</taxon>
        <taxon>Euteleostomi</taxon>
        <taxon>Mammalia</taxon>
        <taxon>Eutheria</taxon>
        <taxon>Laurasiatheria</taxon>
        <taxon>Artiodactyla</taxon>
        <taxon>Ruminantia</taxon>
        <taxon>Pecora</taxon>
        <taxon>Cervidae</taxon>
        <taxon>Odocoileinae</taxon>
        <taxon>Rangifer</taxon>
    </lineage>
</organism>
<evidence type="ECO:0000256" key="5">
    <source>
        <dbReference type="ARBA" id="ARBA00022777"/>
    </source>
</evidence>
<proteinExistence type="predicted"/>
<name>A0ABN8XKW1_RANTA</name>
<dbReference type="PANTHER" id="PTHR24346">
    <property type="entry name" value="MAP/MICROTUBULE AFFINITY-REGULATING KINASE"/>
    <property type="match status" value="1"/>
</dbReference>